<evidence type="ECO:0000313" key="3">
    <source>
        <dbReference type="Proteomes" id="UP000674318"/>
    </source>
</evidence>
<dbReference type="AlphaFoldDB" id="A0A836IQS1"/>
<proteinExistence type="predicted"/>
<dbReference type="InterPro" id="IPR011333">
    <property type="entry name" value="SKP1/BTB/POZ_sf"/>
</dbReference>
<reference evidence="2 3" key="1">
    <citation type="submission" date="2021-02" db="EMBL/GenBank/DDBJ databases">
        <title>Porcisia hertigi Genome sequencing and assembly.</title>
        <authorList>
            <person name="Almutairi H."/>
            <person name="Gatherer D."/>
        </authorList>
    </citation>
    <scope>NUCLEOTIDE SEQUENCE [LARGE SCALE GENOMIC DNA]</scope>
    <source>
        <strain evidence="2 3">C119</strain>
    </source>
</reference>
<protein>
    <submittedName>
        <fullName evidence="2">Uncharacterized protein</fullName>
    </submittedName>
</protein>
<dbReference type="KEGG" id="phet:94289525"/>
<feature type="compositionally biased region" description="Basic and acidic residues" evidence="1">
    <location>
        <begin position="106"/>
        <end position="120"/>
    </location>
</feature>
<dbReference type="EMBL" id="JAFJZO010000028">
    <property type="protein sequence ID" value="KAG5500353.1"/>
    <property type="molecule type" value="Genomic_DNA"/>
</dbReference>
<dbReference type="SUPFAM" id="SSF54695">
    <property type="entry name" value="POZ domain"/>
    <property type="match status" value="1"/>
</dbReference>
<organism evidence="2 3">
    <name type="scientific">Porcisia hertigi</name>
    <dbReference type="NCBI Taxonomy" id="2761500"/>
    <lineage>
        <taxon>Eukaryota</taxon>
        <taxon>Discoba</taxon>
        <taxon>Euglenozoa</taxon>
        <taxon>Kinetoplastea</taxon>
        <taxon>Metakinetoplastina</taxon>
        <taxon>Trypanosomatida</taxon>
        <taxon>Trypanosomatidae</taxon>
        <taxon>Leishmaniinae</taxon>
        <taxon>Porcisia</taxon>
    </lineage>
</organism>
<accession>A0A836IQS1</accession>
<sequence>MSGKPFDAMWTAPPPPSHIDTVYINPQDYVVVSAGSGDEAFVHRDCLMDSPVLRLAFRKRVPLNTEDVVVVFIKRDELLTMETALPSTNALDVLPTSEQHLGEARETTIDDKGGESKEDGVDAAAPNADDAPGETAVESAMLSNPRYPVVLKETLQTDNSARVFFPRLDGDQLNVVVSYLYYKHRYNCRPSEEWPKFEVPTMGALAVMRVARALEC</sequence>
<dbReference type="OrthoDB" id="249087at2759"/>
<evidence type="ECO:0000313" key="2">
    <source>
        <dbReference type="EMBL" id="KAG5500353.1"/>
    </source>
</evidence>
<comment type="caution">
    <text evidence="2">The sequence shown here is derived from an EMBL/GenBank/DDBJ whole genome shotgun (WGS) entry which is preliminary data.</text>
</comment>
<gene>
    <name evidence="2" type="ORF">JKF63_03445</name>
</gene>
<dbReference type="GeneID" id="94289525"/>
<name>A0A836IQS1_9TRYP</name>
<dbReference type="InterPro" id="IPR039948">
    <property type="entry name" value="ELC1"/>
</dbReference>
<keyword evidence="3" id="KW-1185">Reference proteome</keyword>
<dbReference type="Gene3D" id="3.30.710.10">
    <property type="entry name" value="Potassium Channel Kv1.1, Chain A"/>
    <property type="match status" value="1"/>
</dbReference>
<dbReference type="Proteomes" id="UP000674318">
    <property type="component" value="Chromosome 28"/>
</dbReference>
<feature type="region of interest" description="Disordered" evidence="1">
    <location>
        <begin position="106"/>
        <end position="132"/>
    </location>
</feature>
<dbReference type="PANTHER" id="PTHR20648">
    <property type="entry name" value="ELONGIN-C"/>
    <property type="match status" value="1"/>
</dbReference>
<evidence type="ECO:0000256" key="1">
    <source>
        <dbReference type="SAM" id="MobiDB-lite"/>
    </source>
</evidence>
<dbReference type="RefSeq" id="XP_067755687.1">
    <property type="nucleotide sequence ID" value="XM_067899448.1"/>
</dbReference>